<organism evidence="1 2">
    <name type="scientific">Periplaneta americana</name>
    <name type="common">American cockroach</name>
    <name type="synonym">Blatta americana</name>
    <dbReference type="NCBI Taxonomy" id="6978"/>
    <lineage>
        <taxon>Eukaryota</taxon>
        <taxon>Metazoa</taxon>
        <taxon>Ecdysozoa</taxon>
        <taxon>Arthropoda</taxon>
        <taxon>Hexapoda</taxon>
        <taxon>Insecta</taxon>
        <taxon>Pterygota</taxon>
        <taxon>Neoptera</taxon>
        <taxon>Polyneoptera</taxon>
        <taxon>Dictyoptera</taxon>
        <taxon>Blattodea</taxon>
        <taxon>Blattoidea</taxon>
        <taxon>Blattidae</taxon>
        <taxon>Blattinae</taxon>
        <taxon>Periplaneta</taxon>
    </lineage>
</organism>
<keyword evidence="2" id="KW-1185">Reference proteome</keyword>
<dbReference type="EMBL" id="JAJSOF020000027">
    <property type="protein sequence ID" value="KAJ4433522.1"/>
    <property type="molecule type" value="Genomic_DNA"/>
</dbReference>
<proteinExistence type="predicted"/>
<comment type="caution">
    <text evidence="1">The sequence shown here is derived from an EMBL/GenBank/DDBJ whole genome shotgun (WGS) entry which is preliminary data.</text>
</comment>
<protein>
    <submittedName>
        <fullName evidence="1">Uncharacterized protein</fullName>
    </submittedName>
</protein>
<sequence length="120" mass="13301">MAFQRSNRRDCVGTGGGVFICVKECLQSAENFKDSNFEMLGVDMADDYSRNILHIIGLYRAPKEGLNVLCKIRDVGKQKNPRIICYHCGRPELAPGKLAGYNRGRDGSGPVISKLTHLET</sequence>
<evidence type="ECO:0000313" key="2">
    <source>
        <dbReference type="Proteomes" id="UP001148838"/>
    </source>
</evidence>
<accession>A0ABQ8SIN4</accession>
<name>A0ABQ8SIN4_PERAM</name>
<evidence type="ECO:0000313" key="1">
    <source>
        <dbReference type="EMBL" id="KAJ4433522.1"/>
    </source>
</evidence>
<reference evidence="1 2" key="1">
    <citation type="journal article" date="2022" name="Allergy">
        <title>Genome assembly and annotation of Periplaneta americana reveal a comprehensive cockroach allergen profile.</title>
        <authorList>
            <person name="Wang L."/>
            <person name="Xiong Q."/>
            <person name="Saelim N."/>
            <person name="Wang L."/>
            <person name="Nong W."/>
            <person name="Wan A.T."/>
            <person name="Shi M."/>
            <person name="Liu X."/>
            <person name="Cao Q."/>
            <person name="Hui J.H.L."/>
            <person name="Sookrung N."/>
            <person name="Leung T.F."/>
            <person name="Tungtrongchitr A."/>
            <person name="Tsui S.K.W."/>
        </authorList>
    </citation>
    <scope>NUCLEOTIDE SEQUENCE [LARGE SCALE GENOMIC DNA]</scope>
    <source>
        <strain evidence="1">PWHHKU_190912</strain>
    </source>
</reference>
<gene>
    <name evidence="1" type="ORF">ANN_15831</name>
</gene>
<dbReference type="Proteomes" id="UP001148838">
    <property type="component" value="Unassembled WGS sequence"/>
</dbReference>